<gene>
    <name evidence="2" type="ORF">MNOR_LOCUS669</name>
</gene>
<evidence type="ECO:0000313" key="3">
    <source>
        <dbReference type="Proteomes" id="UP001497623"/>
    </source>
</evidence>
<sequence length="172" mass="18993">MGVDEKLFFRFSYFHPELCDISITKMCFSYKKIIVVLFRKKKNVDKDVGEKGSSVSLLNEEDEVRAAVRQLVRQLVQVCTHAHPLKRQVSVYEVERAHVVLHGLCQRAWAEDSFSVADTQSQINALTTTHDAPMHQVIDESDASQNIGVNDSPSRSVGSVTAGATSATTAAA</sequence>
<accession>A0AAV2PHI5</accession>
<feature type="compositionally biased region" description="Polar residues" evidence="1">
    <location>
        <begin position="144"/>
        <end position="155"/>
    </location>
</feature>
<name>A0AAV2PHI5_MEGNR</name>
<dbReference type="Proteomes" id="UP001497623">
    <property type="component" value="Unassembled WGS sequence"/>
</dbReference>
<feature type="non-terminal residue" evidence="2">
    <location>
        <position position="172"/>
    </location>
</feature>
<evidence type="ECO:0000256" key="1">
    <source>
        <dbReference type="SAM" id="MobiDB-lite"/>
    </source>
</evidence>
<protein>
    <submittedName>
        <fullName evidence="2">Uncharacterized protein</fullName>
    </submittedName>
</protein>
<reference evidence="2 3" key="1">
    <citation type="submission" date="2024-05" db="EMBL/GenBank/DDBJ databases">
        <authorList>
            <person name="Wallberg A."/>
        </authorList>
    </citation>
    <scope>NUCLEOTIDE SEQUENCE [LARGE SCALE GENOMIC DNA]</scope>
</reference>
<evidence type="ECO:0000313" key="2">
    <source>
        <dbReference type="EMBL" id="CAL4059547.1"/>
    </source>
</evidence>
<dbReference type="AlphaFoldDB" id="A0AAV2PHI5"/>
<comment type="caution">
    <text evidence="2">The sequence shown here is derived from an EMBL/GenBank/DDBJ whole genome shotgun (WGS) entry which is preliminary data.</text>
</comment>
<proteinExistence type="predicted"/>
<feature type="compositionally biased region" description="Low complexity" evidence="1">
    <location>
        <begin position="156"/>
        <end position="172"/>
    </location>
</feature>
<organism evidence="2 3">
    <name type="scientific">Meganyctiphanes norvegica</name>
    <name type="common">Northern krill</name>
    <name type="synonym">Thysanopoda norvegica</name>
    <dbReference type="NCBI Taxonomy" id="48144"/>
    <lineage>
        <taxon>Eukaryota</taxon>
        <taxon>Metazoa</taxon>
        <taxon>Ecdysozoa</taxon>
        <taxon>Arthropoda</taxon>
        <taxon>Crustacea</taxon>
        <taxon>Multicrustacea</taxon>
        <taxon>Malacostraca</taxon>
        <taxon>Eumalacostraca</taxon>
        <taxon>Eucarida</taxon>
        <taxon>Euphausiacea</taxon>
        <taxon>Euphausiidae</taxon>
        <taxon>Meganyctiphanes</taxon>
    </lineage>
</organism>
<dbReference type="EMBL" id="CAXKWB010000156">
    <property type="protein sequence ID" value="CAL4059547.1"/>
    <property type="molecule type" value="Genomic_DNA"/>
</dbReference>
<feature type="region of interest" description="Disordered" evidence="1">
    <location>
        <begin position="144"/>
        <end position="172"/>
    </location>
</feature>
<keyword evidence="3" id="KW-1185">Reference proteome</keyword>